<evidence type="ECO:0000313" key="3">
    <source>
        <dbReference type="WBParaSite" id="MCU_005983-RA"/>
    </source>
</evidence>
<reference evidence="1 2" key="1">
    <citation type="submission" date="2018-10" db="EMBL/GenBank/DDBJ databases">
        <authorList>
            <consortium name="Pathogen Informatics"/>
        </authorList>
    </citation>
    <scope>NUCLEOTIDE SEQUENCE [LARGE SCALE GENOMIC DNA]</scope>
</reference>
<evidence type="ECO:0000313" key="2">
    <source>
        <dbReference type="Proteomes" id="UP000267029"/>
    </source>
</evidence>
<dbReference type="CDD" id="cd00121">
    <property type="entry name" value="MATH"/>
    <property type="match status" value="1"/>
</dbReference>
<organism evidence="3">
    <name type="scientific">Mesocestoides corti</name>
    <name type="common">Flatworm</name>
    <dbReference type="NCBI Taxonomy" id="53468"/>
    <lineage>
        <taxon>Eukaryota</taxon>
        <taxon>Metazoa</taxon>
        <taxon>Spiralia</taxon>
        <taxon>Lophotrochozoa</taxon>
        <taxon>Platyhelminthes</taxon>
        <taxon>Cestoda</taxon>
        <taxon>Eucestoda</taxon>
        <taxon>Cyclophyllidea</taxon>
        <taxon>Mesocestoididae</taxon>
        <taxon>Mesocestoides</taxon>
    </lineage>
</organism>
<dbReference type="WBParaSite" id="MCU_005983-RA">
    <property type="protein sequence ID" value="MCU_005983-RA"/>
    <property type="gene ID" value="MCU_005983"/>
</dbReference>
<dbReference type="EMBL" id="UXSR01000168">
    <property type="protein sequence ID" value="VDD75372.1"/>
    <property type="molecule type" value="Genomic_DNA"/>
</dbReference>
<keyword evidence="2" id="KW-1185">Reference proteome</keyword>
<proteinExistence type="predicted"/>
<reference evidence="3" key="2">
    <citation type="submission" date="2019-11" db="UniProtKB">
        <authorList>
            <consortium name="WormBaseParasite"/>
        </authorList>
    </citation>
    <scope>IDENTIFICATION</scope>
</reference>
<name>A0A0R3U426_MESCO</name>
<dbReference type="InterPro" id="IPR002083">
    <property type="entry name" value="MATH/TRAF_dom"/>
</dbReference>
<protein>
    <submittedName>
        <fullName evidence="3">MATH domain-containing protein</fullName>
    </submittedName>
</protein>
<dbReference type="Proteomes" id="UP000267029">
    <property type="component" value="Unassembled WGS sequence"/>
</dbReference>
<evidence type="ECO:0000313" key="1">
    <source>
        <dbReference type="EMBL" id="VDD75372.1"/>
    </source>
</evidence>
<dbReference type="OrthoDB" id="10035275at2759"/>
<gene>
    <name evidence="1" type="ORF">MCOS_LOCUS1375</name>
</gene>
<sequence>MNLNSVHSQYIPLVRFTQLSTDDALFVFAIPSSFVRGFLPEIESSNFEYFNHFWRLKLQRTSLHVGAHLELIIPIQKARNYREESFIIWLDLSITVINLTHFSDNQTFTENVFFNPENMSRGSKCLVEASELQNRNFVNEYGKLFLELELANPTINLNVFLTQLNENCFESGVFEFGGSYWRLGLTADQGRHAFLSFRCLEPRHVFVQSISFSFIVDSNFHINQQVDLLIGPEEEHIRLADHMNLCILSSLKSTTYRCVLPVCLANINLLKFSLISLPQGLENLSLYTTKAFDTKGFDWDVVFSVCKDRLYVQLVPPESSRYHLDWDTIRTVGWSWSFWDLSQATTRPPQQMYICQHRFPSLCWLQTDSFVQKESIDEEVQSLSNQKCVTAEGTEGIAYNYGSYLEVFNI</sequence>
<accession>A0A0R3U426</accession>
<dbReference type="AlphaFoldDB" id="A0A0R3U426"/>